<proteinExistence type="predicted"/>
<dbReference type="AlphaFoldDB" id="A0A1I0NR76"/>
<dbReference type="OrthoDB" id="268975at2"/>
<evidence type="ECO:0000256" key="1">
    <source>
        <dbReference type="ARBA" id="ARBA00022729"/>
    </source>
</evidence>
<feature type="domain" description="Outer membrane protein beta-barrel" evidence="3">
    <location>
        <begin position="37"/>
        <end position="194"/>
    </location>
</feature>
<dbReference type="SUPFAM" id="SSF56925">
    <property type="entry name" value="OMPA-like"/>
    <property type="match status" value="1"/>
</dbReference>
<feature type="chain" id="PRO_5011749774" evidence="2">
    <location>
        <begin position="22"/>
        <end position="194"/>
    </location>
</feature>
<feature type="signal peptide" evidence="2">
    <location>
        <begin position="1"/>
        <end position="21"/>
    </location>
</feature>
<dbReference type="EMBL" id="FOJB01000001">
    <property type="protein sequence ID" value="SEW04073.1"/>
    <property type="molecule type" value="Genomic_DNA"/>
</dbReference>
<keyword evidence="5" id="KW-1185">Reference proteome</keyword>
<protein>
    <submittedName>
        <fullName evidence="4">Opacity protein</fullName>
    </submittedName>
</protein>
<dbReference type="InterPro" id="IPR011250">
    <property type="entry name" value="OMP/PagP_B-barrel"/>
</dbReference>
<reference evidence="4 5" key="1">
    <citation type="submission" date="2016-10" db="EMBL/GenBank/DDBJ databases">
        <authorList>
            <person name="de Groot N.N."/>
        </authorList>
    </citation>
    <scope>NUCLEOTIDE SEQUENCE [LARGE SCALE GENOMIC DNA]</scope>
    <source>
        <strain evidence="4 5">DSM 29439</strain>
    </source>
</reference>
<evidence type="ECO:0000256" key="2">
    <source>
        <dbReference type="SAM" id="SignalP"/>
    </source>
</evidence>
<keyword evidence="1 2" id="KW-0732">Signal</keyword>
<evidence type="ECO:0000313" key="4">
    <source>
        <dbReference type="EMBL" id="SEW04073.1"/>
    </source>
</evidence>
<dbReference type="Gene3D" id="2.40.160.10">
    <property type="entry name" value="Porin"/>
    <property type="match status" value="1"/>
</dbReference>
<accession>A0A1I0NR76</accession>
<gene>
    <name evidence="4" type="ORF">SAMN05444851_1033</name>
</gene>
<dbReference type="InterPro" id="IPR023614">
    <property type="entry name" value="Porin_dom_sf"/>
</dbReference>
<organism evidence="4 5">
    <name type="scientific">Aliiroseovarius sediminilitoris</name>
    <dbReference type="NCBI Taxonomy" id="1173584"/>
    <lineage>
        <taxon>Bacteria</taxon>
        <taxon>Pseudomonadati</taxon>
        <taxon>Pseudomonadota</taxon>
        <taxon>Alphaproteobacteria</taxon>
        <taxon>Rhodobacterales</taxon>
        <taxon>Paracoccaceae</taxon>
        <taxon>Aliiroseovarius</taxon>
    </lineage>
</organism>
<dbReference type="Pfam" id="PF13505">
    <property type="entry name" value="OMP_b-brl"/>
    <property type="match status" value="1"/>
</dbReference>
<dbReference type="RefSeq" id="WP_091432051.1">
    <property type="nucleotide sequence ID" value="NZ_FOJB01000001.1"/>
</dbReference>
<name>A0A1I0NR76_9RHOB</name>
<sequence length="194" mass="20008">MLKTFSYTAAAVALTATTALAGSLAEPTPEPTIAYAPAPAATPDWTGGYVGAQIGYADVGTTAAGVEGDGVIGGLTAGYDFDMGNWVAGVGIDYDWADVDLAGAANLENVLRVKARGGYKMGDGLLYATAGYANAYTDTLGDSDGYFVGAGYEQRVTSSFNIGAEVLYHEFADFNGSGIDVDATTIQLRGTYRF</sequence>
<evidence type="ECO:0000313" key="5">
    <source>
        <dbReference type="Proteomes" id="UP000199650"/>
    </source>
</evidence>
<dbReference type="Proteomes" id="UP000199650">
    <property type="component" value="Unassembled WGS sequence"/>
</dbReference>
<evidence type="ECO:0000259" key="3">
    <source>
        <dbReference type="Pfam" id="PF13505"/>
    </source>
</evidence>
<dbReference type="InterPro" id="IPR027385">
    <property type="entry name" value="Beta-barrel_OMP"/>
</dbReference>
<dbReference type="STRING" id="1173584.SAMN05444851_1033"/>